<name>A0A5R8K994_9BACT</name>
<sequence>MGLCLALRSSPDLLLTRVLTRRPVDSVGSMAEYGLTNSLEEFLSSCDLVVECSGDIVHGSEVVNAAQLRGLPVVTMATEFHVTVGSYFADRGILTEAEGDQPGALALLHEEVVQMGFKPLVYGNMKGFLNHDPKDAEMDFWAEKNGISRSQVVSFTDGTKMQFEQALVANGLGAGIYQRAMIGPQNMELEAAGSFLGAKAKEFGGPISDYVLNGKLAPGVFIVGEHPTERPEVLRYLKLGDGPYYTLLRPYHLCHLEVPRTIRRILRGEPILLNNGSRPTVHVVAVAKRDLPAGHVIDTAIGGMDLRGEAVTIAETPDAVALGLLKKAQLKHSISKGQVVAFADVDIPDSLAKTAWLSVREAAAASVPVLAV</sequence>
<accession>A0A5R8K994</accession>
<dbReference type="InterPro" id="IPR036291">
    <property type="entry name" value="NAD(P)-bd_dom_sf"/>
</dbReference>
<keyword evidence="3" id="KW-1185">Reference proteome</keyword>
<dbReference type="OrthoDB" id="9777844at2"/>
<reference evidence="2 3" key="1">
    <citation type="submission" date="2019-05" db="EMBL/GenBank/DDBJ databases">
        <title>Verrucobacter flavum gen. nov., sp. nov. a new member of the family Verrucomicrobiaceae.</title>
        <authorList>
            <person name="Szuroczki S."/>
            <person name="Abbaszade G."/>
            <person name="Szabo A."/>
            <person name="Felfoldi T."/>
            <person name="Schumann P."/>
            <person name="Boka K."/>
            <person name="Keki Z."/>
            <person name="Toumi M."/>
            <person name="Toth E."/>
        </authorList>
    </citation>
    <scope>NUCLEOTIDE SEQUENCE [LARGE SCALE GENOMIC DNA]</scope>
    <source>
        <strain evidence="2 3">MG-N-17</strain>
    </source>
</reference>
<dbReference type="SUPFAM" id="SSF51735">
    <property type="entry name" value="NAD(P)-binding Rossmann-fold domains"/>
    <property type="match status" value="1"/>
</dbReference>
<organism evidence="2 3">
    <name type="scientific">Phragmitibacter flavus</name>
    <dbReference type="NCBI Taxonomy" id="2576071"/>
    <lineage>
        <taxon>Bacteria</taxon>
        <taxon>Pseudomonadati</taxon>
        <taxon>Verrucomicrobiota</taxon>
        <taxon>Verrucomicrobiia</taxon>
        <taxon>Verrucomicrobiales</taxon>
        <taxon>Verrucomicrobiaceae</taxon>
        <taxon>Phragmitibacter</taxon>
    </lineage>
</organism>
<dbReference type="AlphaFoldDB" id="A0A5R8K994"/>
<comment type="caution">
    <text evidence="2">The sequence shown here is derived from an EMBL/GenBank/DDBJ whole genome shotgun (WGS) entry which is preliminary data.</text>
</comment>
<dbReference type="PANTHER" id="PTHR37850:SF1">
    <property type="entry name" value="SAF DOMAIN PROTEIN"/>
    <property type="match status" value="1"/>
</dbReference>
<dbReference type="PANTHER" id="PTHR37850">
    <property type="entry name" value="STRU PROTEIN"/>
    <property type="match status" value="1"/>
</dbReference>
<proteinExistence type="predicted"/>
<gene>
    <name evidence="2" type="ORF">FEM03_20375</name>
</gene>
<feature type="domain" description="Oxidoreductase DRL-like catalytic" evidence="1">
    <location>
        <begin position="99"/>
        <end position="258"/>
    </location>
</feature>
<evidence type="ECO:0000259" key="1">
    <source>
        <dbReference type="Pfam" id="PF21135"/>
    </source>
</evidence>
<dbReference type="Proteomes" id="UP000306196">
    <property type="component" value="Unassembled WGS sequence"/>
</dbReference>
<dbReference type="Pfam" id="PF21135">
    <property type="entry name" value="DRL_cat"/>
    <property type="match status" value="1"/>
</dbReference>
<dbReference type="InterPro" id="IPR048423">
    <property type="entry name" value="DRL_cat"/>
</dbReference>
<evidence type="ECO:0000313" key="2">
    <source>
        <dbReference type="EMBL" id="TLD68894.1"/>
    </source>
</evidence>
<dbReference type="CDD" id="cd11616">
    <property type="entry name" value="SAF_DH_OX_like"/>
    <property type="match status" value="1"/>
</dbReference>
<dbReference type="EMBL" id="VAUV01000018">
    <property type="protein sequence ID" value="TLD68894.1"/>
    <property type="molecule type" value="Genomic_DNA"/>
</dbReference>
<protein>
    <submittedName>
        <fullName evidence="2">NAD(P)-dependent oxidoreductase</fullName>
    </submittedName>
</protein>
<evidence type="ECO:0000313" key="3">
    <source>
        <dbReference type="Proteomes" id="UP000306196"/>
    </source>
</evidence>